<dbReference type="Proteomes" id="UP001056120">
    <property type="component" value="Linkage Group LG04"/>
</dbReference>
<evidence type="ECO:0000313" key="1">
    <source>
        <dbReference type="EMBL" id="KAI3817553.1"/>
    </source>
</evidence>
<evidence type="ECO:0000313" key="2">
    <source>
        <dbReference type="Proteomes" id="UP001056120"/>
    </source>
</evidence>
<gene>
    <name evidence="1" type="ORF">L1987_11348</name>
</gene>
<protein>
    <submittedName>
        <fullName evidence="1">Uncharacterized protein</fullName>
    </submittedName>
</protein>
<organism evidence="1 2">
    <name type="scientific">Smallanthus sonchifolius</name>
    <dbReference type="NCBI Taxonomy" id="185202"/>
    <lineage>
        <taxon>Eukaryota</taxon>
        <taxon>Viridiplantae</taxon>
        <taxon>Streptophyta</taxon>
        <taxon>Embryophyta</taxon>
        <taxon>Tracheophyta</taxon>
        <taxon>Spermatophyta</taxon>
        <taxon>Magnoliopsida</taxon>
        <taxon>eudicotyledons</taxon>
        <taxon>Gunneridae</taxon>
        <taxon>Pentapetalae</taxon>
        <taxon>asterids</taxon>
        <taxon>campanulids</taxon>
        <taxon>Asterales</taxon>
        <taxon>Asteraceae</taxon>
        <taxon>Asteroideae</taxon>
        <taxon>Heliantheae alliance</taxon>
        <taxon>Millerieae</taxon>
        <taxon>Smallanthus</taxon>
    </lineage>
</organism>
<reference evidence="1 2" key="2">
    <citation type="journal article" date="2022" name="Mol. Ecol. Resour.">
        <title>The genomes of chicory, endive, great burdock and yacon provide insights into Asteraceae paleo-polyploidization history and plant inulin production.</title>
        <authorList>
            <person name="Fan W."/>
            <person name="Wang S."/>
            <person name="Wang H."/>
            <person name="Wang A."/>
            <person name="Jiang F."/>
            <person name="Liu H."/>
            <person name="Zhao H."/>
            <person name="Xu D."/>
            <person name="Zhang Y."/>
        </authorList>
    </citation>
    <scope>NUCLEOTIDE SEQUENCE [LARGE SCALE GENOMIC DNA]</scope>
    <source>
        <strain evidence="2">cv. Yunnan</strain>
        <tissue evidence="1">Leaves</tissue>
    </source>
</reference>
<reference evidence="2" key="1">
    <citation type="journal article" date="2022" name="Mol. Ecol. Resour.">
        <title>The genomes of chicory, endive, great burdock and yacon provide insights into Asteraceae palaeo-polyploidization history and plant inulin production.</title>
        <authorList>
            <person name="Fan W."/>
            <person name="Wang S."/>
            <person name="Wang H."/>
            <person name="Wang A."/>
            <person name="Jiang F."/>
            <person name="Liu H."/>
            <person name="Zhao H."/>
            <person name="Xu D."/>
            <person name="Zhang Y."/>
        </authorList>
    </citation>
    <scope>NUCLEOTIDE SEQUENCE [LARGE SCALE GENOMIC DNA]</scope>
    <source>
        <strain evidence="2">cv. Yunnan</strain>
    </source>
</reference>
<sequence length="121" mass="13882">MVAQLKTELFSGCTHSGSQPYKFLERPRLPVGYTSTFFSPSLSNQHNNFCKLSVIIYPHHHRSFEHHLHRQLKKEKIHLQVILMSGTISIKSTRLTYMMATNVVVGLIARETTSSKQKKSK</sequence>
<dbReference type="EMBL" id="CM042021">
    <property type="protein sequence ID" value="KAI3817553.1"/>
    <property type="molecule type" value="Genomic_DNA"/>
</dbReference>
<name>A0ACB9JAQ3_9ASTR</name>
<accession>A0ACB9JAQ3</accession>
<comment type="caution">
    <text evidence="1">The sequence shown here is derived from an EMBL/GenBank/DDBJ whole genome shotgun (WGS) entry which is preliminary data.</text>
</comment>
<keyword evidence="2" id="KW-1185">Reference proteome</keyword>
<proteinExistence type="predicted"/>